<accession>A0A081RZT5</accession>
<dbReference type="RefSeq" id="WP_036837730.1">
    <property type="nucleotide sequence ID" value="NZ_CAWLUD010000013.1"/>
</dbReference>
<evidence type="ECO:0000256" key="1">
    <source>
        <dbReference type="ARBA" id="ARBA00010062"/>
    </source>
</evidence>
<reference evidence="4 5" key="1">
    <citation type="submission" date="2014-03" db="EMBL/GenBank/DDBJ databases">
        <title>Draft Genome of Photorhabdus temperata Meg1.</title>
        <authorList>
            <person name="Hurst S.G.IV."/>
            <person name="Morris K."/>
            <person name="Thomas K."/>
            <person name="Tisa L.S."/>
        </authorList>
    </citation>
    <scope>NUCLEOTIDE SEQUENCE [LARGE SCALE GENOMIC DNA]</scope>
    <source>
        <strain evidence="4 5">Meg1</strain>
    </source>
</reference>
<dbReference type="Proteomes" id="UP000028002">
    <property type="component" value="Unassembled WGS sequence"/>
</dbReference>
<dbReference type="SUPFAM" id="SSF53822">
    <property type="entry name" value="Periplasmic binding protein-like I"/>
    <property type="match status" value="1"/>
</dbReference>
<dbReference type="InterPro" id="IPR028081">
    <property type="entry name" value="Leu-bd"/>
</dbReference>
<comment type="caution">
    <text evidence="4">The sequence shown here is derived from an EMBL/GenBank/DDBJ whole genome shotgun (WGS) entry which is preliminary data.</text>
</comment>
<dbReference type="PANTHER" id="PTHR30483">
    <property type="entry name" value="LEUCINE-SPECIFIC-BINDING PROTEIN"/>
    <property type="match status" value="1"/>
</dbReference>
<sequence>MLPEWINRTDCLHGDHHCHQLSLSESDGPNQQDLLMAARLAVSDAGITVRLRYFDDGREARQAEKAAREAISAGSHAVVGHFSSITALAASPLYEASELPFIAPGSSHPDLCRQKRNTLRFFGRDDEQLRCLIAGCSVDERVLILAQRHNYGERLADQLNAALATMSITANVYLSASPAIGDEKIIQLALQSSVVYLLGSQEFSFGLMQRYAFSPVAKVILSDDAYGPATRQLTHPNIAVPFLINCGGNMLDHTQSQLLSRAFMLSERQPGAYFFTSYLAIRALCDSWRHNPHLQGKALIAHLRQQRWQTPYGELTLSPQGELQGLKWGLISKNDLPVLNTGSNAR</sequence>
<dbReference type="InterPro" id="IPR028082">
    <property type="entry name" value="Peripla_BP_I"/>
</dbReference>
<dbReference type="Gene3D" id="3.40.50.2300">
    <property type="match status" value="2"/>
</dbReference>
<gene>
    <name evidence="4" type="ORF">MEG1DRAFT_01118</name>
</gene>
<protein>
    <submittedName>
        <fullName evidence="4">Amino acid/amide ABC transporter substrate-binding protein, HAAT family</fullName>
    </submittedName>
</protein>
<evidence type="ECO:0000259" key="3">
    <source>
        <dbReference type="Pfam" id="PF13458"/>
    </source>
</evidence>
<dbReference type="PANTHER" id="PTHR30483:SF6">
    <property type="entry name" value="PERIPLASMIC BINDING PROTEIN OF ABC TRANSPORTER FOR NATURAL AMINO ACIDS"/>
    <property type="match status" value="1"/>
</dbReference>
<name>A0A081RZT5_PHOTE</name>
<dbReference type="EMBL" id="JGVH01000013">
    <property type="protein sequence ID" value="KER04188.1"/>
    <property type="molecule type" value="Genomic_DNA"/>
</dbReference>
<dbReference type="AlphaFoldDB" id="A0A081RZT5"/>
<keyword evidence="2" id="KW-0732">Signal</keyword>
<evidence type="ECO:0000313" key="5">
    <source>
        <dbReference type="Proteomes" id="UP000028002"/>
    </source>
</evidence>
<organism evidence="4 5">
    <name type="scientific">Photorhabdus temperata subsp. temperata Meg1</name>
    <dbReference type="NCBI Taxonomy" id="1393735"/>
    <lineage>
        <taxon>Bacteria</taxon>
        <taxon>Pseudomonadati</taxon>
        <taxon>Pseudomonadota</taxon>
        <taxon>Gammaproteobacteria</taxon>
        <taxon>Enterobacterales</taxon>
        <taxon>Morganellaceae</taxon>
        <taxon>Photorhabdus</taxon>
    </lineage>
</organism>
<dbReference type="PATRIC" id="fig|1393735.3.peg.1157"/>
<evidence type="ECO:0000313" key="4">
    <source>
        <dbReference type="EMBL" id="KER04188.1"/>
    </source>
</evidence>
<proteinExistence type="inferred from homology"/>
<evidence type="ECO:0000256" key="2">
    <source>
        <dbReference type="ARBA" id="ARBA00022729"/>
    </source>
</evidence>
<comment type="similarity">
    <text evidence="1">Belongs to the leucine-binding protein family.</text>
</comment>
<feature type="domain" description="Leucine-binding protein" evidence="3">
    <location>
        <begin position="28"/>
        <end position="172"/>
    </location>
</feature>
<dbReference type="Pfam" id="PF13458">
    <property type="entry name" value="Peripla_BP_6"/>
    <property type="match status" value="1"/>
</dbReference>
<dbReference type="InterPro" id="IPR051010">
    <property type="entry name" value="BCAA_transport"/>
</dbReference>